<dbReference type="Gene3D" id="3.90.1150.50">
    <property type="entry name" value="Transcription-repair-coupling factor, D7 domain"/>
    <property type="match status" value="1"/>
</dbReference>
<evidence type="ECO:0000256" key="9">
    <source>
        <dbReference type="ARBA" id="ARBA00023204"/>
    </source>
</evidence>
<comment type="subcellular location">
    <subcellularLocation>
        <location evidence="1 13">Cytoplasm</location>
    </subcellularLocation>
</comment>
<proteinExistence type="inferred from homology"/>
<feature type="domain" description="Helicase ATP-binding" evidence="15">
    <location>
        <begin position="638"/>
        <end position="799"/>
    </location>
</feature>
<dbReference type="PROSITE" id="PS51192">
    <property type="entry name" value="HELICASE_ATP_BIND_1"/>
    <property type="match status" value="1"/>
</dbReference>
<dbReference type="GO" id="GO:0016787">
    <property type="term" value="F:hydrolase activity"/>
    <property type="evidence" value="ECO:0007669"/>
    <property type="project" value="UniProtKB-KW"/>
</dbReference>
<feature type="domain" description="Helicase C-terminal" evidence="16">
    <location>
        <begin position="820"/>
        <end position="974"/>
    </location>
</feature>
<dbReference type="PANTHER" id="PTHR47964:SF1">
    <property type="entry name" value="ATP-DEPENDENT DNA HELICASE HOMOLOG RECG, CHLOROPLASTIC"/>
    <property type="match status" value="1"/>
</dbReference>
<keyword evidence="2 13" id="KW-0963">Cytoplasm</keyword>
<dbReference type="InterPro" id="IPR041471">
    <property type="entry name" value="UvrB_inter"/>
</dbReference>
<evidence type="ECO:0000256" key="2">
    <source>
        <dbReference type="ARBA" id="ARBA00022490"/>
    </source>
</evidence>
<evidence type="ECO:0000313" key="17">
    <source>
        <dbReference type="EMBL" id="MBB1089096.1"/>
    </source>
</evidence>
<dbReference type="NCBIfam" id="TIGR00580">
    <property type="entry name" value="mfd"/>
    <property type="match status" value="1"/>
</dbReference>
<dbReference type="GO" id="GO:0003678">
    <property type="term" value="F:DNA helicase activity"/>
    <property type="evidence" value="ECO:0007669"/>
    <property type="project" value="TreeGrafter"/>
</dbReference>
<evidence type="ECO:0000259" key="15">
    <source>
        <dbReference type="PROSITE" id="PS51192"/>
    </source>
</evidence>
<protein>
    <recommendedName>
        <fullName evidence="12 13">Transcription-repair-coupling factor</fullName>
        <shortName evidence="13">TRCF</shortName>
        <ecNumber evidence="13">3.6.4.-</ecNumber>
    </recommendedName>
</protein>
<dbReference type="CDD" id="cd17991">
    <property type="entry name" value="DEXHc_TRCF"/>
    <property type="match status" value="1"/>
</dbReference>
<evidence type="ECO:0000259" key="16">
    <source>
        <dbReference type="PROSITE" id="PS51194"/>
    </source>
</evidence>
<dbReference type="NCBIfam" id="NF007966">
    <property type="entry name" value="PRK10689.1"/>
    <property type="match status" value="1"/>
</dbReference>
<evidence type="ECO:0000256" key="5">
    <source>
        <dbReference type="ARBA" id="ARBA00022801"/>
    </source>
</evidence>
<comment type="similarity">
    <text evidence="10 13">In the N-terminal section; belongs to the UvrB family.</text>
</comment>
<dbReference type="FunFam" id="3.40.50.300:FF:000300">
    <property type="entry name" value="Transcription-repair-coupling factor"/>
    <property type="match status" value="1"/>
</dbReference>
<dbReference type="CDD" id="cd18810">
    <property type="entry name" value="SF2_C_TRCF"/>
    <property type="match status" value="1"/>
</dbReference>
<dbReference type="InterPro" id="IPR011545">
    <property type="entry name" value="DEAD/DEAH_box_helicase_dom"/>
</dbReference>
<evidence type="ECO:0000256" key="4">
    <source>
        <dbReference type="ARBA" id="ARBA00022763"/>
    </source>
</evidence>
<dbReference type="Pfam" id="PF00270">
    <property type="entry name" value="DEAD"/>
    <property type="match status" value="1"/>
</dbReference>
<keyword evidence="3 13" id="KW-0547">Nucleotide-binding</keyword>
<evidence type="ECO:0000256" key="10">
    <source>
        <dbReference type="ARBA" id="ARBA00061104"/>
    </source>
</evidence>
<dbReference type="Pfam" id="PF00271">
    <property type="entry name" value="Helicase_C"/>
    <property type="match status" value="1"/>
</dbReference>
<dbReference type="GO" id="GO:0000716">
    <property type="term" value="P:transcription-coupled nucleotide-excision repair, DNA damage recognition"/>
    <property type="evidence" value="ECO:0007669"/>
    <property type="project" value="UniProtKB-UniRule"/>
</dbReference>
<dbReference type="Gene3D" id="3.30.2060.10">
    <property type="entry name" value="Penicillin-binding protein 1b domain"/>
    <property type="match status" value="1"/>
</dbReference>
<dbReference type="InterPro" id="IPR004576">
    <property type="entry name" value="Mfd"/>
</dbReference>
<evidence type="ECO:0000256" key="13">
    <source>
        <dbReference type="HAMAP-Rule" id="MF_00969"/>
    </source>
</evidence>
<dbReference type="Pfam" id="PF03461">
    <property type="entry name" value="TRCF"/>
    <property type="match status" value="1"/>
</dbReference>
<dbReference type="AlphaFoldDB" id="A0A7W3U522"/>
<dbReference type="InterPro" id="IPR014001">
    <property type="entry name" value="Helicase_ATP-bd"/>
</dbReference>
<comment type="caution">
    <text evidence="17">The sequence shown here is derived from an EMBL/GenBank/DDBJ whole genome shotgun (WGS) entry which is preliminary data.</text>
</comment>
<dbReference type="Gene3D" id="2.40.10.170">
    <property type="match status" value="1"/>
</dbReference>
<dbReference type="InterPro" id="IPR005118">
    <property type="entry name" value="TRCF_C"/>
</dbReference>
<keyword evidence="4 13" id="KW-0227">DNA damage</keyword>
<keyword evidence="9 13" id="KW-0234">DNA repair</keyword>
<sequence>MTRSDPSHVPSPPLPRAGQSRAWWRAPPSGSALAWHILQAARVHDGPVLAVVRDNHAAHQLESDLRTLATGQVAVPVLPFPDWETLPYDVFSPHPDIVSQRLAALHRLPSLERGIVVVPVQTLMQRLAPKRHVIGGSFDIAVGQRLDLDAEKRRLESAGYRHVPQVLDPGDFAVRGGLLDVYPMGADQPFRVELLDDEIDTIRGFDPESQRSLDRIEAVRMLPGRELPLDDATLKRVLDSLRERFDLDTRASALYQDLKAGVAPGGIEYYLPLFFEAGSRARAGDPPATTATLFDYLVEGALPIIGEGVNDAADAFWKQTGERYEQRRHDIERPVLPPVELYLAPDGLRERLNAGNRVEVCGAAHAQVERASPLGDQPAPALPIAQRDHAPSEALKSFLASYPGRVLIAADSAGRREALLELLEPAALKPDVLPDWPAFRDGDARFAIAVTPLDDGFALDAPTLTVLTERQLFPERAGQPRRRKRAGREPEAIIRDLGELREGAPIVHEDHGVGRYRGLIVLEAGGEPGEYLDIEYAKGDRLYVPVAQLHLINRYSGASEDTAPLHSLGGEQWSKAKRKAAEKVRDVAAELLEIQAKRQARAGLAIDVDRTMYEPFAAAFPFEETPDQHAAIEAVIRDLGSSQPMDRVVCGDVGFGKTEVAVRAAFVAASGGRQVALLVPTTLLAEQHYRNFRDRFADWPLRVEVLSRFKTAKEIKAELDKLAEGTIDVIVGTHRLLQKDVRFKDLGLVIVDEEQRFGVRQKEALKALRANVHLLTLTATPIPRTLNMAMAGLRDLSIIATPPEHRIAVQTFVVPWDDAQLREAFQRELSRGGQVYFLHNDVETIGRMQRQLQELVPEARIGIAHGQMPERELERVMLDFHKQRFNVLLCSTIIESGIDIPNANTIIIHRADKFGLAQLHQLRGRVGRSHHRAYAYLLTPDRRSITPDAERRLEAIASMDELGAGFTLATHDLEIRGAGELLGEDQSGQMAEVGFSLYTELLERAVRSIRQGKLPDVDSEEARGAEVELHIPALIPEDYLPDVHTRLTLYKRISGARDKDALRELQVEMIDRFGLLPDPAKHLFAIAELKLDATALGIRKLDLGENGGRLQFVDKPNVDPMAIIQLIQGQPKLYRMDGPDKLRLTLDLPDAPARVAAARGLLLMLGKGG</sequence>
<reference evidence="17 18" key="1">
    <citation type="submission" date="2020-07" db="EMBL/GenBank/DDBJ databases">
        <authorList>
            <person name="Xu S."/>
            <person name="Li A."/>
        </authorList>
    </citation>
    <scope>NUCLEOTIDE SEQUENCE [LARGE SCALE GENOMIC DNA]</scope>
    <source>
        <strain evidence="17 18">SG-8</strain>
    </source>
</reference>
<dbReference type="InterPro" id="IPR047112">
    <property type="entry name" value="RecG/Mfd"/>
</dbReference>
<keyword evidence="5 13" id="KW-0378">Hydrolase</keyword>
<dbReference type="InterPro" id="IPR003711">
    <property type="entry name" value="CarD-like/TRCF_RID"/>
</dbReference>
<dbReference type="InterPro" id="IPR037235">
    <property type="entry name" value="TRCF-like_C_D7"/>
</dbReference>
<dbReference type="GO" id="GO:0006355">
    <property type="term" value="P:regulation of DNA-templated transcription"/>
    <property type="evidence" value="ECO:0007669"/>
    <property type="project" value="UniProtKB-UniRule"/>
</dbReference>
<evidence type="ECO:0000256" key="12">
    <source>
        <dbReference type="ARBA" id="ARBA00070128"/>
    </source>
</evidence>
<dbReference type="EMBL" id="JACHTE010000007">
    <property type="protein sequence ID" value="MBB1089096.1"/>
    <property type="molecule type" value="Genomic_DNA"/>
</dbReference>
<dbReference type="RefSeq" id="WP_182669866.1">
    <property type="nucleotide sequence ID" value="NZ_JACHTE010000007.1"/>
</dbReference>
<dbReference type="Pfam" id="PF02559">
    <property type="entry name" value="CarD_TRCF_RID"/>
    <property type="match status" value="1"/>
</dbReference>
<evidence type="ECO:0000256" key="1">
    <source>
        <dbReference type="ARBA" id="ARBA00004496"/>
    </source>
</evidence>
<gene>
    <name evidence="13 17" type="primary">mfd</name>
    <name evidence="17" type="ORF">H4F99_11455</name>
</gene>
<dbReference type="Pfam" id="PF17757">
    <property type="entry name" value="UvrB_inter"/>
    <property type="match status" value="1"/>
</dbReference>
<dbReference type="HAMAP" id="MF_00969">
    <property type="entry name" value="TRCF"/>
    <property type="match status" value="1"/>
</dbReference>
<dbReference type="Gene3D" id="3.40.50.11140">
    <property type="match status" value="1"/>
</dbReference>
<dbReference type="GO" id="GO:0003684">
    <property type="term" value="F:damaged DNA binding"/>
    <property type="evidence" value="ECO:0007669"/>
    <property type="project" value="InterPro"/>
</dbReference>
<evidence type="ECO:0000256" key="7">
    <source>
        <dbReference type="ARBA" id="ARBA00022840"/>
    </source>
</evidence>
<dbReference type="InterPro" id="IPR001650">
    <property type="entry name" value="Helicase_C-like"/>
</dbReference>
<evidence type="ECO:0000256" key="6">
    <source>
        <dbReference type="ARBA" id="ARBA00022806"/>
    </source>
</evidence>
<keyword evidence="7 13" id="KW-0067">ATP-binding</keyword>
<evidence type="ECO:0000256" key="3">
    <source>
        <dbReference type="ARBA" id="ARBA00022741"/>
    </source>
</evidence>
<organism evidence="17 18">
    <name type="scientific">Marilutibacter penaei</name>
    <dbReference type="NCBI Taxonomy" id="2759900"/>
    <lineage>
        <taxon>Bacteria</taxon>
        <taxon>Pseudomonadati</taxon>
        <taxon>Pseudomonadota</taxon>
        <taxon>Gammaproteobacteria</taxon>
        <taxon>Lysobacterales</taxon>
        <taxon>Lysobacteraceae</taxon>
        <taxon>Marilutibacter</taxon>
    </lineage>
</organism>
<dbReference type="InterPro" id="IPR027417">
    <property type="entry name" value="P-loop_NTPase"/>
</dbReference>
<comment type="function">
    <text evidence="13">Couples transcription and DNA repair by recognizing RNA polymerase (RNAP) stalled at DNA lesions. Mediates ATP-dependent release of RNAP and its truncated transcript from the DNA, and recruitment of nucleotide excision repair machinery to the damaged site.</text>
</comment>
<dbReference type="SMART" id="SM00487">
    <property type="entry name" value="DEXDc"/>
    <property type="match status" value="1"/>
</dbReference>
<dbReference type="InterPro" id="IPR048635">
    <property type="entry name" value="MFD_D3"/>
</dbReference>
<dbReference type="FunFam" id="3.40.50.300:FF:000546">
    <property type="entry name" value="Transcription-repair-coupling factor"/>
    <property type="match status" value="1"/>
</dbReference>
<dbReference type="SMART" id="SM00982">
    <property type="entry name" value="TRCF"/>
    <property type="match status" value="1"/>
</dbReference>
<dbReference type="Proteomes" id="UP000552587">
    <property type="component" value="Unassembled WGS sequence"/>
</dbReference>
<dbReference type="GO" id="GO:0005737">
    <property type="term" value="C:cytoplasm"/>
    <property type="evidence" value="ECO:0007669"/>
    <property type="project" value="UniProtKB-SubCell"/>
</dbReference>
<dbReference type="SUPFAM" id="SSF143517">
    <property type="entry name" value="TRCF domain-like"/>
    <property type="match status" value="1"/>
</dbReference>
<dbReference type="PANTHER" id="PTHR47964">
    <property type="entry name" value="ATP-DEPENDENT DNA HELICASE HOMOLOG RECG, CHLOROPLASTIC"/>
    <property type="match status" value="1"/>
</dbReference>
<dbReference type="SUPFAM" id="SSF52540">
    <property type="entry name" value="P-loop containing nucleoside triphosphate hydrolases"/>
    <property type="match status" value="4"/>
</dbReference>
<dbReference type="SMART" id="SM00490">
    <property type="entry name" value="HELICc"/>
    <property type="match status" value="1"/>
</dbReference>
<dbReference type="SMART" id="SM01058">
    <property type="entry name" value="CarD_TRCF"/>
    <property type="match status" value="1"/>
</dbReference>
<evidence type="ECO:0000313" key="18">
    <source>
        <dbReference type="Proteomes" id="UP000552587"/>
    </source>
</evidence>
<dbReference type="Gene3D" id="3.40.50.300">
    <property type="entry name" value="P-loop containing nucleotide triphosphate hydrolases"/>
    <property type="match status" value="2"/>
</dbReference>
<dbReference type="Pfam" id="PF21132">
    <property type="entry name" value="MFD_D3"/>
    <property type="match status" value="1"/>
</dbReference>
<dbReference type="InterPro" id="IPR036101">
    <property type="entry name" value="CarD-like/TRCF_RID_sf"/>
</dbReference>
<evidence type="ECO:0000256" key="8">
    <source>
        <dbReference type="ARBA" id="ARBA00023125"/>
    </source>
</evidence>
<accession>A0A7W3U522</accession>
<keyword evidence="8 13" id="KW-0238">DNA-binding</keyword>
<dbReference type="EC" id="3.6.4.-" evidence="13"/>
<keyword evidence="6" id="KW-0347">Helicase</keyword>
<dbReference type="GO" id="GO:0005524">
    <property type="term" value="F:ATP binding"/>
    <property type="evidence" value="ECO:0007669"/>
    <property type="project" value="UniProtKB-UniRule"/>
</dbReference>
<evidence type="ECO:0000256" key="14">
    <source>
        <dbReference type="SAM" id="MobiDB-lite"/>
    </source>
</evidence>
<dbReference type="SUPFAM" id="SSF141259">
    <property type="entry name" value="CarD-like"/>
    <property type="match status" value="1"/>
</dbReference>
<feature type="region of interest" description="Disordered" evidence="14">
    <location>
        <begin position="1"/>
        <end position="21"/>
    </location>
</feature>
<name>A0A7W3U522_9GAMM</name>
<keyword evidence="18" id="KW-1185">Reference proteome</keyword>
<dbReference type="Gene3D" id="3.40.50.11180">
    <property type="match status" value="1"/>
</dbReference>
<evidence type="ECO:0000256" key="11">
    <source>
        <dbReference type="ARBA" id="ARBA00061399"/>
    </source>
</evidence>
<comment type="similarity">
    <text evidence="11 13">In the C-terminal section; belongs to the helicase family. RecG subfamily.</text>
</comment>
<dbReference type="PROSITE" id="PS51194">
    <property type="entry name" value="HELICASE_CTER"/>
    <property type="match status" value="1"/>
</dbReference>